<proteinExistence type="predicted"/>
<protein>
    <submittedName>
        <fullName evidence="1">Uncharacterized protein</fullName>
    </submittedName>
</protein>
<name>X1C738_9ZZZZ</name>
<feature type="non-terminal residue" evidence="1">
    <location>
        <position position="118"/>
    </location>
</feature>
<accession>X1C738</accession>
<dbReference type="AlphaFoldDB" id="X1C738"/>
<comment type="caution">
    <text evidence="1">The sequence shown here is derived from an EMBL/GenBank/DDBJ whole genome shotgun (WGS) entry which is preliminary data.</text>
</comment>
<dbReference type="EMBL" id="BART01013168">
    <property type="protein sequence ID" value="GAG89107.1"/>
    <property type="molecule type" value="Genomic_DNA"/>
</dbReference>
<organism evidence="1">
    <name type="scientific">marine sediment metagenome</name>
    <dbReference type="NCBI Taxonomy" id="412755"/>
    <lineage>
        <taxon>unclassified sequences</taxon>
        <taxon>metagenomes</taxon>
        <taxon>ecological metagenomes</taxon>
    </lineage>
</organism>
<gene>
    <name evidence="1" type="ORF">S01H4_27086</name>
</gene>
<reference evidence="1" key="1">
    <citation type="journal article" date="2014" name="Front. Microbiol.">
        <title>High frequency of phylogenetically diverse reductive dehalogenase-homologous genes in deep subseafloor sedimentary metagenomes.</title>
        <authorList>
            <person name="Kawai M."/>
            <person name="Futagami T."/>
            <person name="Toyoda A."/>
            <person name="Takaki Y."/>
            <person name="Nishi S."/>
            <person name="Hori S."/>
            <person name="Arai W."/>
            <person name="Tsubouchi T."/>
            <person name="Morono Y."/>
            <person name="Uchiyama I."/>
            <person name="Ito T."/>
            <person name="Fujiyama A."/>
            <person name="Inagaki F."/>
            <person name="Takami H."/>
        </authorList>
    </citation>
    <scope>NUCLEOTIDE SEQUENCE</scope>
    <source>
        <strain evidence="1">Expedition CK06-06</strain>
    </source>
</reference>
<sequence>MVNKKGEVQCIDDEILEKMNLKTRYNFLNNNLMSILKPKNFNFLRKVEKFFIRFEEKNNITHNEDCYEWIPAIGEEGLVTRINNFTELDLNFEPYGMTAEFMRCLATDFFDPQLTMAM</sequence>
<evidence type="ECO:0000313" key="1">
    <source>
        <dbReference type="EMBL" id="GAG89107.1"/>
    </source>
</evidence>